<dbReference type="SMR" id="A0A1S3VBD5"/>
<reference evidence="4" key="1">
    <citation type="journal article" date="2014" name="Nat. Commun.">
        <title>Genome sequence of mungbean and insights into evolution within Vigna species.</title>
        <authorList>
            <person name="Kang Y.J."/>
            <person name="Kim S.K."/>
            <person name="Kim M.Y."/>
            <person name="Lestari P."/>
            <person name="Kim K.H."/>
            <person name="Ha B.K."/>
            <person name="Jun T.H."/>
            <person name="Hwang W.J."/>
            <person name="Lee T."/>
            <person name="Lee J."/>
            <person name="Shim S."/>
            <person name="Yoon M.Y."/>
            <person name="Jang Y.E."/>
            <person name="Han K.S."/>
            <person name="Taeprayoon P."/>
            <person name="Yoon N."/>
            <person name="Somta P."/>
            <person name="Tanya P."/>
            <person name="Kim K.S."/>
            <person name="Gwag J.G."/>
            <person name="Moon J.K."/>
            <person name="Lee Y.H."/>
            <person name="Park B.S."/>
            <person name="Bombarely A."/>
            <person name="Doyle J.J."/>
            <person name="Jackson S.A."/>
            <person name="Schafleitner R."/>
            <person name="Srinives P."/>
            <person name="Varshney R.K."/>
            <person name="Lee S.H."/>
        </authorList>
    </citation>
    <scope>NUCLEOTIDE SEQUENCE [LARGE SCALE GENOMIC DNA]</scope>
    <source>
        <strain evidence="4">cv. VC1973A</strain>
    </source>
</reference>
<organism evidence="4 5">
    <name type="scientific">Vigna radiata var. radiata</name>
    <name type="common">Mung bean</name>
    <name type="synonym">Phaseolus aureus</name>
    <dbReference type="NCBI Taxonomy" id="3916"/>
    <lineage>
        <taxon>Eukaryota</taxon>
        <taxon>Viridiplantae</taxon>
        <taxon>Streptophyta</taxon>
        <taxon>Embryophyta</taxon>
        <taxon>Tracheophyta</taxon>
        <taxon>Spermatophyta</taxon>
        <taxon>Magnoliopsida</taxon>
        <taxon>eudicotyledons</taxon>
        <taxon>Gunneridae</taxon>
        <taxon>Pentapetalae</taxon>
        <taxon>rosids</taxon>
        <taxon>fabids</taxon>
        <taxon>Fabales</taxon>
        <taxon>Fabaceae</taxon>
        <taxon>Papilionoideae</taxon>
        <taxon>50 kb inversion clade</taxon>
        <taxon>NPAAA clade</taxon>
        <taxon>indigoferoid/millettioid clade</taxon>
        <taxon>Phaseoleae</taxon>
        <taxon>Vigna</taxon>
    </lineage>
</organism>
<name>A0A1S3VBD5_VIGRR</name>
<dbReference type="GeneID" id="106773392"/>
<dbReference type="InterPro" id="IPR023213">
    <property type="entry name" value="CAT-like_dom_sf"/>
</dbReference>
<keyword evidence="4" id="KW-1185">Reference proteome</keyword>
<gene>
    <name evidence="5" type="primary">LOC106773392</name>
</gene>
<dbReference type="Pfam" id="PF02458">
    <property type="entry name" value="Transferase"/>
    <property type="match status" value="1"/>
</dbReference>
<dbReference type="RefSeq" id="XP_014515575.1">
    <property type="nucleotide sequence ID" value="XM_014660089.1"/>
</dbReference>
<reference evidence="5" key="2">
    <citation type="submission" date="2025-08" db="UniProtKB">
        <authorList>
            <consortium name="RefSeq"/>
        </authorList>
    </citation>
    <scope>IDENTIFICATION</scope>
    <source>
        <tissue evidence="5">Leaf</tissue>
    </source>
</reference>
<dbReference type="STRING" id="3916.A0A1S3VBD5"/>
<dbReference type="KEGG" id="vra:106773392"/>
<dbReference type="PANTHER" id="PTHR31623:SF79">
    <property type="entry name" value="SALUTARIDINOL 7-O-ACETYLTRANSFERASE"/>
    <property type="match status" value="1"/>
</dbReference>
<evidence type="ECO:0000313" key="5">
    <source>
        <dbReference type="RefSeq" id="XP_014515575.1"/>
    </source>
</evidence>
<dbReference type="OrthoDB" id="671439at2759"/>
<dbReference type="Gramene" id="Vradi09g08150.1">
    <property type="protein sequence ID" value="Vradi09g08150.1"/>
    <property type="gene ID" value="Vradi09g08150"/>
</dbReference>
<keyword evidence="2" id="KW-0808">Transferase</keyword>
<evidence type="ECO:0000313" key="4">
    <source>
        <dbReference type="Proteomes" id="UP000087766"/>
    </source>
</evidence>
<evidence type="ECO:0000256" key="3">
    <source>
        <dbReference type="ARBA" id="ARBA00023315"/>
    </source>
</evidence>
<dbReference type="Gene3D" id="3.30.559.10">
    <property type="entry name" value="Chloramphenicol acetyltransferase-like domain"/>
    <property type="match status" value="2"/>
</dbReference>
<evidence type="ECO:0000256" key="1">
    <source>
        <dbReference type="ARBA" id="ARBA00009861"/>
    </source>
</evidence>
<dbReference type="AlphaFoldDB" id="A0A1S3VBD5"/>
<sequence length="441" mass="48589">MGEEYGIISKETIKPSFPTPIHLQHFKLSFLDQLAPSFRVPILLFYSASDVTTFAATDISALSQKLKTSLSEVLTLYYPFCGRLRDSSIIECNDEGVLFIHSKLPIELSNILKNPQLHTLCELLPCPPYNLQPQQRDTSGIMAVQLSQFKCGGIALGVCFSHKIADASTAASFLNAWAATSRGHGNGNLVPPLMEEASLLFPPRNISVDMTSGMVGQEKTVTKRFIFSGSSISRLRQTIGCPSFNPSRVEAVTTLLWKSSLEAAKESIDCGEEKIVASGVSHTVNIRSRMVPSLSKHSIGNIWQYAVSSLVEVEGEVGLRDLAERMRETIGKVDGDYIKKLQSDEFVEVVEAIEGARRLAEQKGIRGYGFTSWVGFEFYEVDFGWGKPIYASTIPVPIKNLGTLMSTKDGDGIEAWLTLTTRDMARLEHNAELLNFASFDS</sequence>
<comment type="similarity">
    <text evidence="1">Belongs to the plant acyltransferase family.</text>
</comment>
<dbReference type="GO" id="GO:0016746">
    <property type="term" value="F:acyltransferase activity"/>
    <property type="evidence" value="ECO:0007669"/>
    <property type="project" value="UniProtKB-KW"/>
</dbReference>
<dbReference type="PANTHER" id="PTHR31623">
    <property type="entry name" value="F21J9.9"/>
    <property type="match status" value="1"/>
</dbReference>
<accession>A0A1S3VBD5</accession>
<protein>
    <submittedName>
        <fullName evidence="5">Salutaridinol 7-O-acetyltransferase-like</fullName>
    </submittedName>
</protein>
<keyword evidence="3" id="KW-0012">Acyltransferase</keyword>
<evidence type="ECO:0000256" key="2">
    <source>
        <dbReference type="ARBA" id="ARBA00022679"/>
    </source>
</evidence>
<dbReference type="Proteomes" id="UP000087766">
    <property type="component" value="Chromosome 9"/>
</dbReference>
<proteinExistence type="inferred from homology"/>